<feature type="coiled-coil region" evidence="1">
    <location>
        <begin position="45"/>
        <end position="79"/>
    </location>
</feature>
<reference evidence="3 4" key="1">
    <citation type="submission" date="2020-09" db="EMBL/GenBank/DDBJ databases">
        <title>Mannheimia bovis sp.nov., isolated from a cow.</title>
        <authorList>
            <person name="Li F."/>
        </authorList>
    </citation>
    <scope>NUCLEOTIDE SEQUENCE [LARGE SCALE GENOMIC DNA]</scope>
    <source>
        <strain evidence="3 4">ZY190616</strain>
    </source>
</reference>
<dbReference type="RefSeq" id="WP_188156668.1">
    <property type="nucleotide sequence ID" value="NZ_CP061280.1"/>
</dbReference>
<organism evidence="3 4">
    <name type="scientific">Mannheimia bovis</name>
    <dbReference type="NCBI Taxonomy" id="2770636"/>
    <lineage>
        <taxon>Bacteria</taxon>
        <taxon>Pseudomonadati</taxon>
        <taxon>Pseudomonadota</taxon>
        <taxon>Gammaproteobacteria</taxon>
        <taxon>Pasteurellales</taxon>
        <taxon>Pasteurellaceae</taxon>
        <taxon>Mannheimia</taxon>
    </lineage>
</organism>
<accession>A0A7H1C259</accession>
<evidence type="ECO:0000313" key="4">
    <source>
        <dbReference type="Proteomes" id="UP000576260"/>
    </source>
</evidence>
<dbReference type="KEGG" id="mbos:ICJ55_10005"/>
<dbReference type="Proteomes" id="UP000576260">
    <property type="component" value="Chromosome"/>
</dbReference>
<evidence type="ECO:0000256" key="2">
    <source>
        <dbReference type="SAM" id="Phobius"/>
    </source>
</evidence>
<proteinExistence type="predicted"/>
<name>A0A7H1C259_9PAST</name>
<dbReference type="AlphaFoldDB" id="A0A7H1C259"/>
<keyword evidence="2" id="KW-0812">Transmembrane</keyword>
<gene>
    <name evidence="3" type="ORF">ICJ55_10005</name>
</gene>
<feature type="transmembrane region" description="Helical" evidence="2">
    <location>
        <begin position="27"/>
        <end position="46"/>
    </location>
</feature>
<protein>
    <submittedName>
        <fullName evidence="3">Uncharacterized protein</fullName>
    </submittedName>
</protein>
<keyword evidence="2" id="KW-1133">Transmembrane helix</keyword>
<keyword evidence="4" id="KW-1185">Reference proteome</keyword>
<dbReference type="EMBL" id="CP061280">
    <property type="protein sequence ID" value="QNS15064.1"/>
    <property type="molecule type" value="Genomic_DNA"/>
</dbReference>
<evidence type="ECO:0000313" key="3">
    <source>
        <dbReference type="EMBL" id="QNS15064.1"/>
    </source>
</evidence>
<evidence type="ECO:0000256" key="1">
    <source>
        <dbReference type="SAM" id="Coils"/>
    </source>
</evidence>
<keyword evidence="1" id="KW-0175">Coiled coil</keyword>
<keyword evidence="2" id="KW-0472">Membrane</keyword>
<sequence>MEWQGIDLSGNRKSKWVFTHYKSIKNIAYTFLLISLISLCLLFYSVQKKNEIESLTQQLEKLQADTVDFENKISHLKNNNNIILPFAENQKVEQLFTIIQHIPLKNGGIDAIQLYQEKDLYLRISGNLSIEEEFKNLEQYLYQQEFIETKTEQVSVNHKNEISFIFTIKHKGN</sequence>